<dbReference type="AlphaFoldDB" id="A0A914LI22"/>
<dbReference type="Proteomes" id="UP000887563">
    <property type="component" value="Unplaced"/>
</dbReference>
<organism evidence="1 2">
    <name type="scientific">Meloidogyne incognita</name>
    <name type="common">Southern root-knot nematode worm</name>
    <name type="synonym">Oxyuris incognita</name>
    <dbReference type="NCBI Taxonomy" id="6306"/>
    <lineage>
        <taxon>Eukaryota</taxon>
        <taxon>Metazoa</taxon>
        <taxon>Ecdysozoa</taxon>
        <taxon>Nematoda</taxon>
        <taxon>Chromadorea</taxon>
        <taxon>Rhabditida</taxon>
        <taxon>Tylenchina</taxon>
        <taxon>Tylenchomorpha</taxon>
        <taxon>Tylenchoidea</taxon>
        <taxon>Meloidogynidae</taxon>
        <taxon>Meloidogyninae</taxon>
        <taxon>Meloidogyne</taxon>
        <taxon>Meloidogyne incognita group</taxon>
    </lineage>
</organism>
<dbReference type="Pfam" id="PF03121">
    <property type="entry name" value="Herpes_UL52"/>
    <property type="match status" value="1"/>
</dbReference>
<sequence length="136" mass="15847">MSRGREHRNQNVYWVIDLTSFYFVQRCFDKIDCPNYVSPAFAFPREICKRLHASIGPVFKKLGISSKDYTLPDLDDLLEKRYPAVSDSFNKSIEWSERYGGAINFLELHSTPNVLKEREIAEQNIRPSEDEIDVVN</sequence>
<accession>A0A914LI22</accession>
<protein>
    <submittedName>
        <fullName evidence="2">Uncharacterized protein</fullName>
    </submittedName>
</protein>
<evidence type="ECO:0000313" key="1">
    <source>
        <dbReference type="Proteomes" id="UP000887563"/>
    </source>
</evidence>
<reference evidence="2" key="1">
    <citation type="submission" date="2022-11" db="UniProtKB">
        <authorList>
            <consortium name="WormBaseParasite"/>
        </authorList>
    </citation>
    <scope>IDENTIFICATION</scope>
</reference>
<proteinExistence type="predicted"/>
<name>A0A914LI22_MELIC</name>
<keyword evidence="1" id="KW-1185">Reference proteome</keyword>
<dbReference type="WBParaSite" id="Minc3s00544g14039">
    <property type="protein sequence ID" value="Minc3s00544g14039"/>
    <property type="gene ID" value="Minc3s00544g14039"/>
</dbReference>
<evidence type="ECO:0000313" key="2">
    <source>
        <dbReference type="WBParaSite" id="Minc3s00544g14039"/>
    </source>
</evidence>